<feature type="topological domain" description="Periplasmic" evidence="9">
    <location>
        <position position="109"/>
    </location>
</feature>
<evidence type="ECO:0000256" key="2">
    <source>
        <dbReference type="ARBA" id="ARBA00022448"/>
    </source>
</evidence>
<evidence type="ECO:0000256" key="1">
    <source>
        <dbReference type="ARBA" id="ARBA00004651"/>
    </source>
</evidence>
<feature type="topological domain" description="Periplasmic" evidence="9">
    <location>
        <begin position="45"/>
        <end position="56"/>
    </location>
</feature>
<dbReference type="Gene3D" id="1.20.1250.20">
    <property type="entry name" value="MFS general substrate transporter like domains"/>
    <property type="match status" value="1"/>
</dbReference>
<accession>A0ABS0ZX70</accession>
<keyword evidence="5 9" id="KW-0997">Cell inner membrane</keyword>
<evidence type="ECO:0000256" key="9">
    <source>
        <dbReference type="HAMAP-Rule" id="MF_01189"/>
    </source>
</evidence>
<evidence type="ECO:0000256" key="6">
    <source>
        <dbReference type="ARBA" id="ARBA00022692"/>
    </source>
</evidence>
<dbReference type="PROSITE" id="PS50850">
    <property type="entry name" value="MFS"/>
    <property type="match status" value="1"/>
</dbReference>
<dbReference type="EMBL" id="JADWND010000014">
    <property type="protein sequence ID" value="MBJ8383334.1"/>
    <property type="molecule type" value="Genomic_DNA"/>
</dbReference>
<evidence type="ECO:0000256" key="3">
    <source>
        <dbReference type="ARBA" id="ARBA00022449"/>
    </source>
</evidence>
<feature type="topological domain" description="Cytoplasmic" evidence="9">
    <location>
        <begin position="131"/>
        <end position="149"/>
    </location>
</feature>
<name>A0ABS0ZX70_9ENTR</name>
<feature type="transmembrane region" description="Helical" evidence="10">
    <location>
        <begin position="219"/>
        <end position="241"/>
    </location>
</feature>
<feature type="transmembrane region" description="Helical" evidence="10">
    <location>
        <begin position="179"/>
        <end position="198"/>
    </location>
</feature>
<proteinExistence type="inferred from homology"/>
<feature type="transmembrane region" description="Helical" evidence="10">
    <location>
        <begin position="21"/>
        <end position="42"/>
    </location>
</feature>
<dbReference type="InterPro" id="IPR036259">
    <property type="entry name" value="MFS_trans_sf"/>
</dbReference>
<feature type="transmembrane region" description="Helical" evidence="10">
    <location>
        <begin position="147"/>
        <end position="173"/>
    </location>
</feature>
<dbReference type="PANTHER" id="PTHR43124:SF5">
    <property type="entry name" value="PURINE RIBONUCLEOSIDE EFFLUX PUMP NEPI"/>
    <property type="match status" value="1"/>
</dbReference>
<feature type="transmembrane region" description="Helical" evidence="10">
    <location>
        <begin position="371"/>
        <end position="391"/>
    </location>
</feature>
<dbReference type="InterPro" id="IPR011701">
    <property type="entry name" value="MFS"/>
</dbReference>
<sequence>MTEHIQPTIPPQAKAVSRPNWSAVFAVAFCVACLITVEFLPVSLLTPMAQDLGITEGVAGQSVTVTAFVAMFASLFITQIIQATDRRYVVILFSVLLTLSCLLVSFAHSFTLLLVGRACLGLALGGFWAMSASLTMRLVPPRTVPKALSVIFGAVSIALVIAAPLGSFLGGIIGWRNVFNAAAVMGLLCIVWIVKSLPSLPGEPSHQKQNMFSLLNRPGVMAGMIAIFMSFAGQFAFFTYIRPVYMNLAGFDVDGLTLVLLSFGIASFVGTSLSSVILKRSVKLALAGAPLVLAVSALVLTLWGDDKTVAAVIAVIWGLAFALVPVGWSTWITRSLADQAEKAGSVQVAVIQLANTCGAAVGGYALDNLGLLSPLMLSGSLMLLTALLVAAKVRIKDMQ</sequence>
<feature type="topological domain" description="Cytoplasmic" evidence="9">
    <location>
        <begin position="199"/>
        <end position="217"/>
    </location>
</feature>
<feature type="transmembrane region" description="Helical" evidence="10">
    <location>
        <begin position="309"/>
        <end position="331"/>
    </location>
</feature>
<feature type="topological domain" description="Cytoplasmic" evidence="9">
    <location>
        <begin position="78"/>
        <end position="87"/>
    </location>
</feature>
<dbReference type="CDD" id="cd17324">
    <property type="entry name" value="MFS_NepI_like"/>
    <property type="match status" value="1"/>
</dbReference>
<evidence type="ECO:0000256" key="8">
    <source>
        <dbReference type="ARBA" id="ARBA00023136"/>
    </source>
</evidence>
<evidence type="ECO:0000256" key="5">
    <source>
        <dbReference type="ARBA" id="ARBA00022519"/>
    </source>
</evidence>
<feature type="transmembrane region" description="Helical" evidence="10">
    <location>
        <begin position="343"/>
        <end position="365"/>
    </location>
</feature>
<dbReference type="SUPFAM" id="SSF103473">
    <property type="entry name" value="MFS general substrate transporter"/>
    <property type="match status" value="1"/>
</dbReference>
<dbReference type="InterPro" id="IPR023680">
    <property type="entry name" value="MFS_NepI"/>
</dbReference>
<dbReference type="PANTHER" id="PTHR43124">
    <property type="entry name" value="PURINE EFFLUX PUMP PBUE"/>
    <property type="match status" value="1"/>
</dbReference>
<gene>
    <name evidence="9 12" type="primary">nepI</name>
    <name evidence="12" type="ORF">I6M88_20505</name>
</gene>
<comment type="function">
    <text evidence="9">Involved in the efflux of purine ribonucleosides, such as inosine and guanosine.</text>
</comment>
<feature type="topological domain" description="Periplasmic" evidence="9">
    <location>
        <begin position="367"/>
        <end position="368"/>
    </location>
</feature>
<dbReference type="InterPro" id="IPR050189">
    <property type="entry name" value="MFS_Efflux_Transporters"/>
</dbReference>
<evidence type="ECO:0000256" key="7">
    <source>
        <dbReference type="ARBA" id="ARBA00022989"/>
    </source>
</evidence>
<feature type="transmembrane region" description="Helical" evidence="10">
    <location>
        <begin position="256"/>
        <end position="277"/>
    </location>
</feature>
<comment type="catalytic activity">
    <reaction evidence="9">
        <text>inosine(in) + H(+)(out) = inosine(out) + H(+)(in)</text>
        <dbReference type="Rhea" id="RHEA:29211"/>
        <dbReference type="ChEBI" id="CHEBI:15378"/>
        <dbReference type="ChEBI" id="CHEBI:17596"/>
    </reaction>
</comment>
<comment type="subcellular location">
    <subcellularLocation>
        <location evidence="9">Cell inner membrane</location>
        <topology evidence="9">Multi-pass membrane protein</topology>
    </subcellularLocation>
    <subcellularLocation>
        <location evidence="1">Cell membrane</location>
        <topology evidence="1">Multi-pass membrane protein</topology>
    </subcellularLocation>
</comment>
<dbReference type="GeneID" id="84234437"/>
<dbReference type="NCBIfam" id="NF007578">
    <property type="entry name" value="PRK10213.1"/>
    <property type="match status" value="1"/>
</dbReference>
<evidence type="ECO:0000313" key="12">
    <source>
        <dbReference type="EMBL" id="MBJ8383334.1"/>
    </source>
</evidence>
<feature type="topological domain" description="Periplasmic" evidence="9">
    <location>
        <begin position="305"/>
        <end position="307"/>
    </location>
</feature>
<comment type="similarity">
    <text evidence="9">Belongs to the major facilitator superfamily. DHA1 family. NepI (TC 2.A.1.2.26) subfamily.</text>
</comment>
<comment type="catalytic activity">
    <reaction evidence="9">
        <text>guanosine(in) + H(+)(out) = guanosine(out) + H(+)(in)</text>
        <dbReference type="Rhea" id="RHEA:29583"/>
        <dbReference type="ChEBI" id="CHEBI:15378"/>
        <dbReference type="ChEBI" id="CHEBI:16750"/>
    </reaction>
</comment>
<comment type="caution">
    <text evidence="12">The sequence shown here is derived from an EMBL/GenBank/DDBJ whole genome shotgun (WGS) entry which is preliminary data.</text>
</comment>
<feature type="domain" description="Major facilitator superfamily (MFS) profile" evidence="11">
    <location>
        <begin position="22"/>
        <end position="397"/>
    </location>
</feature>
<feature type="topological domain" description="Periplasmic" evidence="9">
    <location>
        <begin position="239"/>
        <end position="257"/>
    </location>
</feature>
<dbReference type="RefSeq" id="WP_042287396.1">
    <property type="nucleotide sequence ID" value="NZ_CABLBY010000004.1"/>
</dbReference>
<keyword evidence="8 9" id="KW-0472">Membrane</keyword>
<feature type="topological domain" description="Periplasmic" evidence="9">
    <location>
        <begin position="171"/>
        <end position="177"/>
    </location>
</feature>
<keyword evidence="7 9" id="KW-1133">Transmembrane helix</keyword>
<dbReference type="HAMAP" id="MF_01189">
    <property type="entry name" value="MFS_NepI"/>
    <property type="match status" value="1"/>
</dbReference>
<evidence type="ECO:0000313" key="13">
    <source>
        <dbReference type="Proteomes" id="UP000746649"/>
    </source>
</evidence>
<feature type="topological domain" description="Cytoplasmic" evidence="9">
    <location>
        <begin position="1"/>
        <end position="23"/>
    </location>
</feature>
<dbReference type="InterPro" id="IPR020846">
    <property type="entry name" value="MFS_dom"/>
</dbReference>
<feature type="transmembrane region" description="Helical" evidence="10">
    <location>
        <begin position="88"/>
        <end position="108"/>
    </location>
</feature>
<feature type="topological domain" description="Cytoplasmic" evidence="9">
    <location>
        <begin position="279"/>
        <end position="283"/>
    </location>
</feature>
<feature type="transmembrane region" description="Helical" evidence="10">
    <location>
        <begin position="114"/>
        <end position="135"/>
    </location>
</feature>
<feature type="topological domain" description="Cytoplasmic" evidence="9">
    <location>
        <begin position="390"/>
        <end position="399"/>
    </location>
</feature>
<keyword evidence="2 9" id="KW-0813">Transport</keyword>
<evidence type="ECO:0000256" key="10">
    <source>
        <dbReference type="SAM" id="Phobius"/>
    </source>
</evidence>
<feature type="transmembrane region" description="Helical" evidence="10">
    <location>
        <begin position="284"/>
        <end position="303"/>
    </location>
</feature>
<keyword evidence="6 9" id="KW-0812">Transmembrane</keyword>
<dbReference type="Proteomes" id="UP000746649">
    <property type="component" value="Unassembled WGS sequence"/>
</dbReference>
<evidence type="ECO:0000256" key="4">
    <source>
        <dbReference type="ARBA" id="ARBA00022475"/>
    </source>
</evidence>
<organism evidence="12 13">
    <name type="scientific">Citrobacter sedlakii</name>
    <dbReference type="NCBI Taxonomy" id="67826"/>
    <lineage>
        <taxon>Bacteria</taxon>
        <taxon>Pseudomonadati</taxon>
        <taxon>Pseudomonadota</taxon>
        <taxon>Gammaproteobacteria</taxon>
        <taxon>Enterobacterales</taxon>
        <taxon>Enterobacteriaceae</taxon>
        <taxon>Citrobacter</taxon>
        <taxon>Citrobacter freundii complex</taxon>
    </lineage>
</organism>
<feature type="transmembrane region" description="Helical" evidence="10">
    <location>
        <begin position="62"/>
        <end position="81"/>
    </location>
</feature>
<dbReference type="Pfam" id="PF07690">
    <property type="entry name" value="MFS_1"/>
    <property type="match status" value="1"/>
</dbReference>
<evidence type="ECO:0000259" key="11">
    <source>
        <dbReference type="PROSITE" id="PS50850"/>
    </source>
</evidence>
<keyword evidence="13" id="KW-1185">Reference proteome</keyword>
<reference evidence="12 13" key="1">
    <citation type="submission" date="2020-11" db="EMBL/GenBank/DDBJ databases">
        <title>Enhanced detection system for hospital associated transmission using whole genome sequencing surveillance.</title>
        <authorList>
            <person name="Harrison L.H."/>
            <person name="Van Tyne D."/>
            <person name="Marsh J.W."/>
            <person name="Griffith M.P."/>
            <person name="Snyder D.J."/>
            <person name="Cooper V.S."/>
            <person name="Mustapha M."/>
        </authorList>
    </citation>
    <scope>NUCLEOTIDE SEQUENCE [LARGE SCALE GENOMIC DNA]</scope>
    <source>
        <strain evidence="12 13">CB00117</strain>
    </source>
</reference>
<protein>
    <recommendedName>
        <fullName evidence="9">Purine ribonucleoside efflux pump NepI</fullName>
    </recommendedName>
</protein>
<feature type="topological domain" description="Cytoplasmic" evidence="9">
    <location>
        <begin position="329"/>
        <end position="345"/>
    </location>
</feature>
<keyword evidence="3 9" id="KW-0050">Antiport</keyword>
<keyword evidence="4 9" id="KW-1003">Cell membrane</keyword>